<dbReference type="OrthoDB" id="3934656at2759"/>
<reference evidence="1" key="1">
    <citation type="journal article" date="2021" name="Nat. Commun.">
        <title>Genetic determinants of endophytism in the Arabidopsis root mycobiome.</title>
        <authorList>
            <person name="Mesny F."/>
            <person name="Miyauchi S."/>
            <person name="Thiergart T."/>
            <person name="Pickel B."/>
            <person name="Atanasova L."/>
            <person name="Karlsson M."/>
            <person name="Huettel B."/>
            <person name="Barry K.W."/>
            <person name="Haridas S."/>
            <person name="Chen C."/>
            <person name="Bauer D."/>
            <person name="Andreopoulos W."/>
            <person name="Pangilinan J."/>
            <person name="LaButti K."/>
            <person name="Riley R."/>
            <person name="Lipzen A."/>
            <person name="Clum A."/>
            <person name="Drula E."/>
            <person name="Henrissat B."/>
            <person name="Kohler A."/>
            <person name="Grigoriev I.V."/>
            <person name="Martin F.M."/>
            <person name="Hacquard S."/>
        </authorList>
    </citation>
    <scope>NUCLEOTIDE SEQUENCE</scope>
    <source>
        <strain evidence="1">MPI-CAGE-AT-0147</strain>
    </source>
</reference>
<dbReference type="SUPFAM" id="SSF48264">
    <property type="entry name" value="Cytochrome P450"/>
    <property type="match status" value="1"/>
</dbReference>
<dbReference type="Gene3D" id="1.10.630.10">
    <property type="entry name" value="Cytochrome P450"/>
    <property type="match status" value="1"/>
</dbReference>
<dbReference type="GO" id="GO:0004497">
    <property type="term" value="F:monooxygenase activity"/>
    <property type="evidence" value="ECO:0007669"/>
    <property type="project" value="InterPro"/>
</dbReference>
<comment type="caution">
    <text evidence="1">The sequence shown here is derived from an EMBL/GenBank/DDBJ whole genome shotgun (WGS) entry which is preliminary data.</text>
</comment>
<dbReference type="GO" id="GO:0016705">
    <property type="term" value="F:oxidoreductase activity, acting on paired donors, with incorporation or reduction of molecular oxygen"/>
    <property type="evidence" value="ECO:0007669"/>
    <property type="project" value="InterPro"/>
</dbReference>
<dbReference type="InterPro" id="IPR036396">
    <property type="entry name" value="Cyt_P450_sf"/>
</dbReference>
<dbReference type="InterPro" id="IPR001128">
    <property type="entry name" value="Cyt_P450"/>
</dbReference>
<proteinExistence type="predicted"/>
<accession>A0A9P9E594</accession>
<dbReference type="AlphaFoldDB" id="A0A9P9E594"/>
<gene>
    <name evidence="1" type="ORF">EDB81DRAFT_905699</name>
</gene>
<evidence type="ECO:0000313" key="1">
    <source>
        <dbReference type="EMBL" id="KAH7130956.1"/>
    </source>
</evidence>
<name>A0A9P9E594_9HYPO</name>
<dbReference type="Proteomes" id="UP000738349">
    <property type="component" value="Unassembled WGS sequence"/>
</dbReference>
<organism evidence="1 2">
    <name type="scientific">Dactylonectria macrodidyma</name>
    <dbReference type="NCBI Taxonomy" id="307937"/>
    <lineage>
        <taxon>Eukaryota</taxon>
        <taxon>Fungi</taxon>
        <taxon>Dikarya</taxon>
        <taxon>Ascomycota</taxon>
        <taxon>Pezizomycotina</taxon>
        <taxon>Sordariomycetes</taxon>
        <taxon>Hypocreomycetidae</taxon>
        <taxon>Hypocreales</taxon>
        <taxon>Nectriaceae</taxon>
        <taxon>Dactylonectria</taxon>
    </lineage>
</organism>
<keyword evidence="2" id="KW-1185">Reference proteome</keyword>
<protein>
    <submittedName>
        <fullName evidence="1">Uncharacterized protein</fullName>
    </submittedName>
</protein>
<evidence type="ECO:0000313" key="2">
    <source>
        <dbReference type="Proteomes" id="UP000738349"/>
    </source>
</evidence>
<sequence length="139" mass="15296">MPILTASTLGILGKSWHANKDMVTNNARIYVDTLPEDETYGWQQGTGCHGGLRRGCKRHASRGQFEPLSIMQMNQLGGPISYTQAQKIPYLRAVVAEATRLLPSIIYQLLRDTPEDGLTVNGHFLPYGTAVGISRLAQN</sequence>
<dbReference type="EMBL" id="JAGMUV010000017">
    <property type="protein sequence ID" value="KAH7130956.1"/>
    <property type="molecule type" value="Genomic_DNA"/>
</dbReference>
<dbReference type="Pfam" id="PF00067">
    <property type="entry name" value="p450"/>
    <property type="match status" value="1"/>
</dbReference>
<dbReference type="GO" id="GO:0020037">
    <property type="term" value="F:heme binding"/>
    <property type="evidence" value="ECO:0007669"/>
    <property type="project" value="InterPro"/>
</dbReference>
<dbReference type="GO" id="GO:0005506">
    <property type="term" value="F:iron ion binding"/>
    <property type="evidence" value="ECO:0007669"/>
    <property type="project" value="InterPro"/>
</dbReference>